<feature type="compositionally biased region" description="Basic and acidic residues" evidence="2">
    <location>
        <begin position="45"/>
        <end position="55"/>
    </location>
</feature>
<dbReference type="PRINTS" id="PR01573">
    <property type="entry name" value="SUPERTUBBY"/>
</dbReference>
<evidence type="ECO:0000256" key="2">
    <source>
        <dbReference type="SAM" id="MobiDB-lite"/>
    </source>
</evidence>
<comment type="similarity">
    <text evidence="1">Belongs to the TUB family.</text>
</comment>
<dbReference type="SUPFAM" id="SSF54518">
    <property type="entry name" value="Tubby C-terminal domain-like"/>
    <property type="match status" value="1"/>
</dbReference>
<proteinExistence type="inferred from homology"/>
<comment type="caution">
    <text evidence="4">The sequence shown here is derived from an EMBL/GenBank/DDBJ whole genome shotgun (WGS) entry which is preliminary data.</text>
</comment>
<accession>A0A2R5GHB3</accession>
<dbReference type="Pfam" id="PF01167">
    <property type="entry name" value="Tub"/>
    <property type="match status" value="1"/>
</dbReference>
<sequence length="509" mass="57841">MLDLSLFDILTLPPHEFESEDCETDICSQHERDEDDDQLGRHRSNSADENHNHMADEDDVIIRRPRPVALAVQRKEIRVRVLKQRLLEYDYFRRLLNEGGAWTAGGDAVLEFPSIRMLDAFWQAFCCVASPIDHCAQNVPLGFHNCLQVHAAACMIGHEELMQRTENFLAENLSEAIFVRVFRTAERFHRQQFKRALMRWLCYAGKLQAREENEDGSKAGLHVSYDGNYICCQGQRLPAAQFYDVLKDDLAHKRAFFMPGSCLPVDAALRRVGVGAEGEYRCFVERRRGMGANEDETHFVLRSEDSDEVLMAACHIIGSSEFLFASGYPSSFTRESLDFLGHIECNFVGTTFIMYDHGLLPDAPAARAFPELVQGEHGAVLYDQNVMGRIPNAMTVLAPDLRQALPPGPGLVSRFEDNQMQGVMCLRTRKPIWRESANSWTMDFGGRVKMASKKNFKIQESRDENVGEWLMLFGKVSKHRFSLDFKSPLTMVQAMSIAMTTFADKLMVC</sequence>
<dbReference type="EMBL" id="BEYU01000074">
    <property type="protein sequence ID" value="GBG30270.1"/>
    <property type="molecule type" value="Genomic_DNA"/>
</dbReference>
<protein>
    <submittedName>
        <fullName evidence="4">Tubby protein-like</fullName>
    </submittedName>
</protein>
<dbReference type="OrthoDB" id="8775810at2759"/>
<gene>
    <name evidence="4" type="ORF">FCC1311_064892</name>
</gene>
<dbReference type="InterPro" id="IPR000007">
    <property type="entry name" value="Tubby_C"/>
</dbReference>
<dbReference type="PANTHER" id="PTHR16517">
    <property type="entry name" value="TUBBY-RELATED"/>
    <property type="match status" value="1"/>
</dbReference>
<dbReference type="InterPro" id="IPR025659">
    <property type="entry name" value="Tubby-like_C"/>
</dbReference>
<dbReference type="InterPro" id="IPR011333">
    <property type="entry name" value="SKP1/BTB/POZ_sf"/>
</dbReference>
<keyword evidence="5" id="KW-1185">Reference proteome</keyword>
<dbReference type="Proteomes" id="UP000241890">
    <property type="component" value="Unassembled WGS sequence"/>
</dbReference>
<evidence type="ECO:0000256" key="1">
    <source>
        <dbReference type="ARBA" id="ARBA00007129"/>
    </source>
</evidence>
<evidence type="ECO:0000313" key="5">
    <source>
        <dbReference type="Proteomes" id="UP000241890"/>
    </source>
</evidence>
<dbReference type="PANTHER" id="PTHR16517:SF7">
    <property type="entry name" value="PROTEIN KING TUBBY"/>
    <property type="match status" value="1"/>
</dbReference>
<evidence type="ECO:0000313" key="4">
    <source>
        <dbReference type="EMBL" id="GBG30270.1"/>
    </source>
</evidence>
<dbReference type="Gene3D" id="3.20.90.10">
    <property type="entry name" value="Tubby Protein, Chain A"/>
    <property type="match status" value="1"/>
</dbReference>
<dbReference type="Gene3D" id="3.30.710.10">
    <property type="entry name" value="Potassium Channel Kv1.1, Chain A"/>
    <property type="match status" value="1"/>
</dbReference>
<name>A0A2R5GHB3_9STRA</name>
<feature type="region of interest" description="Disordered" evidence="2">
    <location>
        <begin position="30"/>
        <end position="56"/>
    </location>
</feature>
<organism evidence="4 5">
    <name type="scientific">Hondaea fermentalgiana</name>
    <dbReference type="NCBI Taxonomy" id="2315210"/>
    <lineage>
        <taxon>Eukaryota</taxon>
        <taxon>Sar</taxon>
        <taxon>Stramenopiles</taxon>
        <taxon>Bigyra</taxon>
        <taxon>Labyrinthulomycetes</taxon>
        <taxon>Thraustochytrida</taxon>
        <taxon>Thraustochytriidae</taxon>
        <taxon>Hondaea</taxon>
    </lineage>
</organism>
<feature type="domain" description="Tubby C-terminal" evidence="3">
    <location>
        <begin position="278"/>
        <end position="502"/>
    </location>
</feature>
<reference evidence="4 5" key="1">
    <citation type="submission" date="2017-12" db="EMBL/GenBank/DDBJ databases">
        <title>Sequencing, de novo assembly and annotation of complete genome of a new Thraustochytrid species, strain FCC1311.</title>
        <authorList>
            <person name="Sedici K."/>
            <person name="Godart F."/>
            <person name="Aiese Cigliano R."/>
            <person name="Sanseverino W."/>
            <person name="Barakat M."/>
            <person name="Ortet P."/>
            <person name="Marechal E."/>
            <person name="Cagnac O."/>
            <person name="Amato A."/>
        </authorList>
    </citation>
    <scope>NUCLEOTIDE SEQUENCE [LARGE SCALE GENOMIC DNA]</scope>
</reference>
<evidence type="ECO:0000259" key="3">
    <source>
        <dbReference type="Pfam" id="PF01167"/>
    </source>
</evidence>
<dbReference type="InParanoid" id="A0A2R5GHB3"/>
<dbReference type="AlphaFoldDB" id="A0A2R5GHB3"/>